<keyword evidence="2" id="KW-0472">Membrane</keyword>
<proteinExistence type="predicted"/>
<dbReference type="PANTHER" id="PTHR42678:SF34">
    <property type="entry name" value="OS04G0183300 PROTEIN"/>
    <property type="match status" value="1"/>
</dbReference>
<dbReference type="InterPro" id="IPR036928">
    <property type="entry name" value="AS_sf"/>
</dbReference>
<keyword evidence="5" id="KW-1185">Reference proteome</keyword>
<evidence type="ECO:0000256" key="2">
    <source>
        <dbReference type="SAM" id="Phobius"/>
    </source>
</evidence>
<gene>
    <name evidence="4" type="ORF">FMM08_06645</name>
</gene>
<dbReference type="PANTHER" id="PTHR42678">
    <property type="entry name" value="AMIDASE"/>
    <property type="match status" value="1"/>
</dbReference>
<name>A0A5C8ZGF7_9ACTN</name>
<dbReference type="SUPFAM" id="SSF75304">
    <property type="entry name" value="Amidase signature (AS) enzymes"/>
    <property type="match status" value="1"/>
</dbReference>
<feature type="compositionally biased region" description="Basic residues" evidence="1">
    <location>
        <begin position="82"/>
        <end position="91"/>
    </location>
</feature>
<comment type="caution">
    <text evidence="4">The sequence shown here is derived from an EMBL/GenBank/DDBJ whole genome shotgun (WGS) entry which is preliminary data.</text>
</comment>
<evidence type="ECO:0000256" key="1">
    <source>
        <dbReference type="SAM" id="MobiDB-lite"/>
    </source>
</evidence>
<dbReference type="EMBL" id="VKAC01000003">
    <property type="protein sequence ID" value="TXR57135.1"/>
    <property type="molecule type" value="Genomic_DNA"/>
</dbReference>
<dbReference type="InterPro" id="IPR023631">
    <property type="entry name" value="Amidase_dom"/>
</dbReference>
<evidence type="ECO:0000259" key="3">
    <source>
        <dbReference type="Pfam" id="PF01425"/>
    </source>
</evidence>
<sequence>MQRTRHRRRRRWRPEPGPGCWQRWPHPGDDLVTPTGPPLPAPHTQETAGRTTRTVTNHSKAQPVSPSTSRRPALREVPVPRPVRRAARRAARPGGRGQRAAASALVAALVLPAGALSASAAGLDPTAPPAADVEAAGPPAAAGAGAVGGPTASDPAKTGTAAPARAGELLAAAQAAGLQVPQLDLDPLTVPEVQERVEAGDLTAEGLTAAYLQRIRDVDPQVGAVLALDPTALEQARASDAHRAAHGARSPLEGVPVLLKDNIGSAGLPTTAGSRALLGNLAPDAFLTAQLRAAGAVVIGKANLSEWANFRSTSATSGWSGVGGQTRNPYALDRDPCGSSSGSGASVAASLAQLAIGTETDGSIVCPAATNGVVGVKPTLGVVSRTGVVPLSLEQDTAGPLARHAVDAALAMEVLDGTDAADPATLERPDGVDTSFGRVAEGNGPSLSGARLGYWTLTPEQSAAVDDRTEAVYASAVTAMQAAGATLVPVQLPDQDAVGAGEGLALGPEFERDVDAHLGGLGAGAAGAPLPKTLDDLIAFNAADPVELALFGQETFTTAASGPSADSPQVAAARADARRLARASIDTVLAQGPGGDDDLAAVVSLTGTPPDLISYQNTDGEPPAFVYASSTPAAVAGYPAVTVPAGFAGPGDVLPVGVTFTGARWDDVDVLGYAAAFEAAVDARRAPRLLPTAG</sequence>
<keyword evidence="4" id="KW-0378">Hydrolase</keyword>
<keyword evidence="2" id="KW-1133">Transmembrane helix</keyword>
<feature type="region of interest" description="Disordered" evidence="1">
    <location>
        <begin position="1"/>
        <end position="98"/>
    </location>
</feature>
<feature type="transmembrane region" description="Helical" evidence="2">
    <location>
        <begin position="100"/>
        <end position="123"/>
    </location>
</feature>
<dbReference type="GO" id="GO:0004040">
    <property type="term" value="F:amidase activity"/>
    <property type="evidence" value="ECO:0007669"/>
    <property type="project" value="UniProtKB-EC"/>
</dbReference>
<reference evidence="4 5" key="1">
    <citation type="submission" date="2019-07" db="EMBL/GenBank/DDBJ databases">
        <title>Quadrisphaera sp. strain DD2A genome sequencing and assembly.</title>
        <authorList>
            <person name="Kim I."/>
        </authorList>
    </citation>
    <scope>NUCLEOTIDE SEQUENCE [LARGE SCALE GENOMIC DNA]</scope>
    <source>
        <strain evidence="4 5">DD2A</strain>
    </source>
</reference>
<dbReference type="Gene3D" id="3.90.1300.10">
    <property type="entry name" value="Amidase signature (AS) domain"/>
    <property type="match status" value="1"/>
</dbReference>
<feature type="region of interest" description="Disordered" evidence="1">
    <location>
        <begin position="124"/>
        <end position="161"/>
    </location>
</feature>
<dbReference type="Proteomes" id="UP000321234">
    <property type="component" value="Unassembled WGS sequence"/>
</dbReference>
<accession>A0A5C8ZGF7</accession>
<dbReference type="EC" id="3.5.1.4" evidence="4"/>
<dbReference type="AlphaFoldDB" id="A0A5C8ZGF7"/>
<keyword evidence="2" id="KW-0812">Transmembrane</keyword>
<feature type="compositionally biased region" description="Basic residues" evidence="1">
    <location>
        <begin position="1"/>
        <end position="12"/>
    </location>
</feature>
<evidence type="ECO:0000313" key="4">
    <source>
        <dbReference type="EMBL" id="TXR57135.1"/>
    </source>
</evidence>
<dbReference type="OrthoDB" id="9811471at2"/>
<protein>
    <submittedName>
        <fullName evidence="4">Amidase</fullName>
        <ecNumber evidence="4">3.5.1.4</ecNumber>
    </submittedName>
</protein>
<feature type="compositionally biased region" description="Low complexity" evidence="1">
    <location>
        <begin position="124"/>
        <end position="152"/>
    </location>
</feature>
<feature type="compositionally biased region" description="Polar residues" evidence="1">
    <location>
        <begin position="44"/>
        <end position="69"/>
    </location>
</feature>
<evidence type="ECO:0000313" key="5">
    <source>
        <dbReference type="Proteomes" id="UP000321234"/>
    </source>
</evidence>
<dbReference type="Pfam" id="PF01425">
    <property type="entry name" value="Amidase"/>
    <property type="match status" value="1"/>
</dbReference>
<organism evidence="4 5">
    <name type="scientific">Quadrisphaera setariae</name>
    <dbReference type="NCBI Taxonomy" id="2593304"/>
    <lineage>
        <taxon>Bacteria</taxon>
        <taxon>Bacillati</taxon>
        <taxon>Actinomycetota</taxon>
        <taxon>Actinomycetes</taxon>
        <taxon>Kineosporiales</taxon>
        <taxon>Kineosporiaceae</taxon>
        <taxon>Quadrisphaera</taxon>
    </lineage>
</organism>
<feature type="region of interest" description="Disordered" evidence="1">
    <location>
        <begin position="421"/>
        <end position="440"/>
    </location>
</feature>
<feature type="domain" description="Amidase" evidence="3">
    <location>
        <begin position="207"/>
        <end position="671"/>
    </location>
</feature>